<dbReference type="GO" id="GO:0106245">
    <property type="term" value="F:L-serine-phosphatidylethanolamine phosphatidyltransferase activity"/>
    <property type="evidence" value="ECO:0007669"/>
    <property type="project" value="InterPro"/>
</dbReference>
<proteinExistence type="inferred from homology"/>
<comment type="similarity">
    <text evidence="1">Belongs to the CDP-alcohol phosphatidyltransferase class-I family.</text>
</comment>
<feature type="transmembrane region" description="Helical" evidence="1">
    <location>
        <begin position="1491"/>
        <end position="1517"/>
    </location>
</feature>
<comment type="catalytic activity">
    <reaction evidence="1">
        <text>a CDP-1,2-diacyl-sn-glycerol + L-serine = a 1,2-diacyl-sn-glycero-3-phospho-L-serine + CMP + H(+)</text>
        <dbReference type="Rhea" id="RHEA:16913"/>
        <dbReference type="ChEBI" id="CHEBI:15378"/>
        <dbReference type="ChEBI" id="CHEBI:33384"/>
        <dbReference type="ChEBI" id="CHEBI:57262"/>
        <dbReference type="ChEBI" id="CHEBI:58332"/>
        <dbReference type="ChEBI" id="CHEBI:60377"/>
        <dbReference type="EC" id="2.7.8.8"/>
    </reaction>
</comment>
<evidence type="ECO:0000259" key="3">
    <source>
        <dbReference type="Pfam" id="PF12090"/>
    </source>
</evidence>
<evidence type="ECO:0000313" key="5">
    <source>
        <dbReference type="EMBL" id="KAJ8479510.1"/>
    </source>
</evidence>
<feature type="domain" description="Spt20-like SEP" evidence="3">
    <location>
        <begin position="80"/>
        <end position="234"/>
    </location>
</feature>
<protein>
    <recommendedName>
        <fullName evidence="1">CDP-diacylglycerol--serine O-phosphatidyltransferase</fullName>
        <ecNumber evidence="1">2.7.8.8</ecNumber>
    </recommendedName>
    <alternativeName>
        <fullName evidence="1">Phosphatidylserine synthase</fullName>
    </alternativeName>
</protein>
<evidence type="ECO:0000259" key="4">
    <source>
        <dbReference type="Pfam" id="PF20474"/>
    </source>
</evidence>
<feature type="region of interest" description="Disordered" evidence="2">
    <location>
        <begin position="514"/>
        <end position="543"/>
    </location>
</feature>
<keyword evidence="1" id="KW-0256">Endoplasmic reticulum</keyword>
<dbReference type="InterPro" id="IPR046468">
    <property type="entry name" value="Spt20-like_SEP"/>
</dbReference>
<accession>A0AAV8PCL6</accession>
<dbReference type="PANTHER" id="PTHR13526:SF8">
    <property type="entry name" value="TRANSCRIPTION FACTOR SPT20 HOMOLOG"/>
    <property type="match status" value="1"/>
</dbReference>
<gene>
    <name evidence="5" type="ORF">OPV22_023237</name>
</gene>
<feature type="transmembrane region" description="Helical" evidence="1">
    <location>
        <begin position="1430"/>
        <end position="1454"/>
    </location>
</feature>
<dbReference type="InterPro" id="IPR046467">
    <property type="entry name" value="PHL_dom"/>
</dbReference>
<keyword evidence="1" id="KW-0808">Transferase</keyword>
<dbReference type="Pfam" id="PF03034">
    <property type="entry name" value="PSS"/>
    <property type="match status" value="1"/>
</dbReference>
<keyword evidence="1" id="KW-1208">Phospholipid metabolism</keyword>
<feature type="transmembrane region" description="Helical" evidence="1">
    <location>
        <begin position="1211"/>
        <end position="1230"/>
    </location>
</feature>
<dbReference type="Pfam" id="PF20474">
    <property type="entry name" value="PHL"/>
    <property type="match status" value="1"/>
</dbReference>
<name>A0AAV8PCL6_ENSVE</name>
<comment type="function">
    <text evidence="1">Catalyzes a base-exchange reaction in which the polar head group of phosphatidylethanolamine (PE) is replaced by L-serine.</text>
</comment>
<keyword evidence="1" id="KW-1133">Transmembrane helix</keyword>
<feature type="transmembrane region" description="Helical" evidence="1">
    <location>
        <begin position="1236"/>
        <end position="1256"/>
    </location>
</feature>
<reference evidence="5 6" key="1">
    <citation type="submission" date="2022-12" db="EMBL/GenBank/DDBJ databases">
        <title>Chromosome-scale assembly of the Ensete ventricosum genome.</title>
        <authorList>
            <person name="Dussert Y."/>
            <person name="Stocks J."/>
            <person name="Wendawek A."/>
            <person name="Woldeyes F."/>
            <person name="Nichols R.A."/>
            <person name="Borrell J.S."/>
        </authorList>
    </citation>
    <scope>NUCLEOTIDE SEQUENCE [LARGE SCALE GENOMIC DNA]</scope>
    <source>
        <strain evidence="6">cv. Maze</strain>
        <tissue evidence="5">Seeds</tissue>
    </source>
</reference>
<evidence type="ECO:0000256" key="2">
    <source>
        <dbReference type="SAM" id="MobiDB-lite"/>
    </source>
</evidence>
<comment type="caution">
    <text evidence="5">The sequence shown here is derived from an EMBL/GenBank/DDBJ whole genome shotgun (WGS) entry which is preliminary data.</text>
</comment>
<dbReference type="EC" id="2.7.8.8" evidence="1"/>
<dbReference type="InterPro" id="IPR004277">
    <property type="entry name" value="PSS"/>
</dbReference>
<feature type="domain" description="PHL" evidence="4">
    <location>
        <begin position="678"/>
        <end position="814"/>
    </location>
</feature>
<dbReference type="InterPro" id="IPR021950">
    <property type="entry name" value="Spt20"/>
</dbReference>
<keyword evidence="1" id="KW-0594">Phospholipid biosynthesis</keyword>
<comment type="subcellular location">
    <subcellularLocation>
        <location evidence="1">Endoplasmic reticulum membrane</location>
        <topology evidence="1">Multi-pass membrane protein</topology>
    </subcellularLocation>
</comment>
<keyword evidence="1" id="KW-0444">Lipid biosynthesis</keyword>
<dbReference type="EMBL" id="JAQQAF010000006">
    <property type="protein sequence ID" value="KAJ8479510.1"/>
    <property type="molecule type" value="Genomic_DNA"/>
</dbReference>
<feature type="transmembrane region" description="Helical" evidence="1">
    <location>
        <begin position="1460"/>
        <end position="1479"/>
    </location>
</feature>
<dbReference type="GO" id="GO:0000124">
    <property type="term" value="C:SAGA complex"/>
    <property type="evidence" value="ECO:0007669"/>
    <property type="project" value="InterPro"/>
</dbReference>
<dbReference type="GO" id="GO:0006659">
    <property type="term" value="P:phosphatidylserine biosynthetic process"/>
    <property type="evidence" value="ECO:0007669"/>
    <property type="project" value="UniProtKB-UniRule"/>
</dbReference>
<dbReference type="GO" id="GO:0005789">
    <property type="term" value="C:endoplasmic reticulum membrane"/>
    <property type="evidence" value="ECO:0007669"/>
    <property type="project" value="UniProtKB-SubCell"/>
</dbReference>
<keyword evidence="1" id="KW-0443">Lipid metabolism</keyword>
<organism evidence="5 6">
    <name type="scientific">Ensete ventricosum</name>
    <name type="common">Abyssinian banana</name>
    <name type="synonym">Musa ensete</name>
    <dbReference type="NCBI Taxonomy" id="4639"/>
    <lineage>
        <taxon>Eukaryota</taxon>
        <taxon>Viridiplantae</taxon>
        <taxon>Streptophyta</taxon>
        <taxon>Embryophyta</taxon>
        <taxon>Tracheophyta</taxon>
        <taxon>Spermatophyta</taxon>
        <taxon>Magnoliopsida</taxon>
        <taxon>Liliopsida</taxon>
        <taxon>Zingiberales</taxon>
        <taxon>Musaceae</taxon>
        <taxon>Ensete</taxon>
    </lineage>
</organism>
<keyword evidence="6" id="KW-1185">Reference proteome</keyword>
<dbReference type="Proteomes" id="UP001222027">
    <property type="component" value="Unassembled WGS sequence"/>
</dbReference>
<dbReference type="GO" id="GO:0003712">
    <property type="term" value="F:transcription coregulator activity"/>
    <property type="evidence" value="ECO:0007669"/>
    <property type="project" value="InterPro"/>
</dbReference>
<comment type="pathway">
    <text evidence="1">Phospholipid metabolism; phosphatidylethanolamine biosynthesis; phosphatidylethanolamine from CDP-diacylglycerol: step 1/2.</text>
</comment>
<feature type="transmembrane region" description="Helical" evidence="1">
    <location>
        <begin position="1359"/>
        <end position="1378"/>
    </location>
</feature>
<dbReference type="GO" id="GO:0003882">
    <property type="term" value="F:CDP-diacylglycerol-serine O-phosphatidyltransferase activity"/>
    <property type="evidence" value="ECO:0007669"/>
    <property type="project" value="UniProtKB-UniRule"/>
</dbReference>
<sequence>MGVSFKIARVGSRYRPRTPPPDPADAADGDVESALLLVDGAADPPHSDGPKASLLGLCDGLGCFSVFTTGKENNSLGIECEPSFSINLYPDGFFIGKPTEGMLLPLLEDVPKLLHPYDRTSKILFSAIECGWLPGDMLDDIPCKYYNGTLFCEVWDFRTSLSKLGFGGCDSSHDEFPKVQKVCLRMGNERVVKDLQSISDDSWTYDDLLQVESGIIKSLQPLLYLCPKPSLDRLCRTPSSKKLDLSIKGRRLTRKQHDEPGIGLKSVPIEMASSRIIDNLKPQTSGSLEHGGLCYAQNPILRSMPFIQQDTYRNHRILHTSQMASQPFSISDAGCYLPVPDNAAASFLLPPDHNSKNSLLRTKYCATLGKRSQFQEVAQNSAVKRPRQGTPVSDISQAEKDVMPGKTKHRRVKLSKKRQENQISQLVVACDQRSCPLVSETSNNTIPEVEVQMTSQLYKEVAKGMVKEEPTEAKVLCRSDLVKGKKENLVDARSKILKQQLSVQRSLPFHLQCDKDGPSIVKPPKNGDASRKRKSTQGYQVSAESSDQFPVSWLGENQIMSLGTSRTCQEVAATKLQKEDTALDPVASVGTASMTSVSNSTLVQVSKMILKKKPKALTSAFAEGTMGINFDTSVNATRVQDISNGSLAEIVPAPAPSEANDDTTILEKFSKIQIITQRYGLGCKKNKVDNYVMTKASSCSLLPPVGILMPEDSEEIDGSRNVCKTRTLTYRRVLFFFGGNSLPFLASESWRKLVLTEFDEPCGHKVGAEIVYITDEKRFHIALLPTLHLADLFAAQFTSLMERDGYELMNDPLEQYSSTTFDSSFSSSRHNGFSGVPLLPYGTANMDHPLRRVPTLDKSICTMHLHHFSHKKILLPTKMMSSFAVPRPQQLEALTSFGFMHQHIPNGRRSTTLDEDTLGNVNSAAFLSLIGLQQWPQQPQRILQSKVADGGTEDDVMCGEELGQISGSKNPCQQFLNRGTSQITQAVDIANSRLALGPGMDVGLGMGHTSNGPGMTLNLDHALGRSNVYPFQNRDKSLVHFNKPLMDLCNNTSDRQNQLHVDDLQQSLLQKLQHQQLQRLAPPELHNLPMIPAAATQSTRQAVTLPEKKEKNAKGRVQSSLCKGAAWLMLMEANGLVKITRRNHMAQGDIDAKSKSDFGELDPWTAWAYKPRTISLLLIGTCILVWASGALDPESTASKDIVSSVKRGVWAMIAVFLAYSLLQAPSTVLIRPHPAIWRLVHGMAVVYLVALTFLLFQNRDDARQFMKYLHPDLGVELPERSYGADCRIYVPDNPKSRFINVYETLFDEFVLAHIFGWWGKAIMIRNQPLLWVLSVGFELMELTFRHMLPNFNECWWDSIILDILICNWFGICAGMRTVRYFDGKTYEWVGISRQPNIISKVKRTLGQFTPARWDKDEWHPLLGPWRFIQVLCLCVVFMTVELNTFFLKFCLWIPPRNPLIVYRLVLWWLIAIPTIREYNTYLQDRKPVKKVGAFCWLSLAICIVELLICVKFGHGLFPNPMPPWLITFWTTVDVQIRKYLIWERLRHRLPEKVMSEKRKREEYEIYVAAQFDASRKFEVFCFPLSKRKRREAKDLDHGPHW</sequence>
<keyword evidence="1" id="KW-0472">Membrane</keyword>
<dbReference type="PANTHER" id="PTHR13526">
    <property type="entry name" value="TRANSCRIPTION FACTOR SPT20 HOMOLOG"/>
    <property type="match status" value="1"/>
</dbReference>
<evidence type="ECO:0000256" key="1">
    <source>
        <dbReference type="RuleBase" id="RU368094"/>
    </source>
</evidence>
<feature type="transmembrane region" description="Helical" evidence="1">
    <location>
        <begin position="1173"/>
        <end position="1191"/>
    </location>
</feature>
<keyword evidence="1" id="KW-0812">Transmembrane</keyword>
<dbReference type="GO" id="GO:0006357">
    <property type="term" value="P:regulation of transcription by RNA polymerase II"/>
    <property type="evidence" value="ECO:0007669"/>
    <property type="project" value="TreeGrafter"/>
</dbReference>
<evidence type="ECO:0000313" key="6">
    <source>
        <dbReference type="Proteomes" id="UP001222027"/>
    </source>
</evidence>
<dbReference type="Pfam" id="PF12090">
    <property type="entry name" value="Spt20_SEP"/>
    <property type="match status" value="1"/>
</dbReference>